<dbReference type="InterPro" id="IPR023509">
    <property type="entry name" value="DTD-like_sf"/>
</dbReference>
<dbReference type="FunFam" id="3.50.80.10:FF:000001">
    <property type="entry name" value="D-aminoacyl-tRNA deacylase"/>
    <property type="match status" value="1"/>
</dbReference>
<dbReference type="STRING" id="360411.AC812_08275"/>
<dbReference type="GO" id="GO:0000049">
    <property type="term" value="F:tRNA binding"/>
    <property type="evidence" value="ECO:0007669"/>
    <property type="project" value="UniProtKB-UniRule"/>
</dbReference>
<feature type="short sequence motif" description="Gly-cisPro motif, important for rejection of L-amino acids" evidence="2">
    <location>
        <begin position="137"/>
        <end position="138"/>
    </location>
</feature>
<dbReference type="Proteomes" id="UP000050514">
    <property type="component" value="Unassembled WGS sequence"/>
</dbReference>
<keyword evidence="2" id="KW-0694">RNA-binding</keyword>
<dbReference type="GO" id="GO:0019478">
    <property type="term" value="P:D-amino acid catabolic process"/>
    <property type="evidence" value="ECO:0007669"/>
    <property type="project" value="UniProtKB-UniRule"/>
</dbReference>
<dbReference type="AlphaFoldDB" id="A0A0P6X0Y2"/>
<dbReference type="InterPro" id="IPR003732">
    <property type="entry name" value="Daa-tRNA_deacyls_DTD"/>
</dbReference>
<reference evidence="3 4" key="1">
    <citation type="submission" date="2015-07" db="EMBL/GenBank/DDBJ databases">
        <title>Draft genome of Bellilinea caldifistulae DSM 17877.</title>
        <authorList>
            <person name="Hemp J."/>
            <person name="Ward L.M."/>
            <person name="Pace L.A."/>
            <person name="Fischer W.W."/>
        </authorList>
    </citation>
    <scope>NUCLEOTIDE SEQUENCE [LARGE SCALE GENOMIC DNA]</scope>
    <source>
        <strain evidence="3 4">GOMI-1</strain>
    </source>
</reference>
<protein>
    <recommendedName>
        <fullName evidence="2">D-aminoacyl-tRNA deacylase</fullName>
        <shortName evidence="2">DTD</shortName>
        <ecNumber evidence="2">3.1.1.96</ecNumber>
    </recommendedName>
    <alternativeName>
        <fullName evidence="2">Gly-tRNA(Ala) deacylase</fullName>
        <ecNumber evidence="2">3.1.1.-</ecNumber>
    </alternativeName>
</protein>
<comment type="function">
    <text evidence="2">An aminoacyl-tRNA editing enzyme that deacylates mischarged D-aminoacyl-tRNAs. Also deacylates mischarged glycyl-tRNA(Ala), protecting cells against glycine mischarging by AlaRS. Acts via tRNA-based rather than protein-based catalysis; rejects L-amino acids rather than detecting D-amino acids in the active site. By recycling D-aminoacyl-tRNA to D-amino acids and free tRNA molecules, this enzyme counteracts the toxicity associated with the formation of D-aminoacyl-tRNA entities in vivo and helps enforce protein L-homochirality.</text>
</comment>
<dbReference type="GO" id="GO:0051500">
    <property type="term" value="F:D-tyrosyl-tRNA(Tyr) deacylase activity"/>
    <property type="evidence" value="ECO:0007669"/>
    <property type="project" value="TreeGrafter"/>
</dbReference>
<comment type="subunit">
    <text evidence="2">Homodimer.</text>
</comment>
<sequence length="145" mass="15754">MRTVIQRVRRGAVSVDGRRIAEIGKGLVILIGVGPTDTPETAQALARKIAQLRIFEDDQGKMNLSLLDIGGEALVVSQFTLYADARKGNRPSFTDSAPPEIAAPLVERFAGFLRELGIPVQCGEFGAHMLVEIENDGPVTIWLEK</sequence>
<comment type="catalytic activity">
    <reaction evidence="2">
        <text>a D-aminoacyl-tRNA + H2O = a tRNA + a D-alpha-amino acid + H(+)</text>
        <dbReference type="Rhea" id="RHEA:13953"/>
        <dbReference type="Rhea" id="RHEA-COMP:10123"/>
        <dbReference type="Rhea" id="RHEA-COMP:10124"/>
        <dbReference type="ChEBI" id="CHEBI:15377"/>
        <dbReference type="ChEBI" id="CHEBI:15378"/>
        <dbReference type="ChEBI" id="CHEBI:59871"/>
        <dbReference type="ChEBI" id="CHEBI:78442"/>
        <dbReference type="ChEBI" id="CHEBI:79333"/>
        <dbReference type="EC" id="3.1.1.96"/>
    </reaction>
</comment>
<comment type="caution">
    <text evidence="3">The sequence shown here is derived from an EMBL/GenBank/DDBJ whole genome shotgun (WGS) entry which is preliminary data.</text>
</comment>
<comment type="catalytic activity">
    <reaction evidence="2">
        <text>glycyl-tRNA(Ala) + H2O = tRNA(Ala) + glycine + H(+)</text>
        <dbReference type="Rhea" id="RHEA:53744"/>
        <dbReference type="Rhea" id="RHEA-COMP:9657"/>
        <dbReference type="Rhea" id="RHEA-COMP:13640"/>
        <dbReference type="ChEBI" id="CHEBI:15377"/>
        <dbReference type="ChEBI" id="CHEBI:15378"/>
        <dbReference type="ChEBI" id="CHEBI:57305"/>
        <dbReference type="ChEBI" id="CHEBI:78442"/>
        <dbReference type="ChEBI" id="CHEBI:78522"/>
    </reaction>
</comment>
<dbReference type="NCBIfam" id="TIGR00256">
    <property type="entry name" value="D-aminoacyl-tRNA deacylase"/>
    <property type="match status" value="1"/>
</dbReference>
<comment type="domain">
    <text evidence="2">A Gly-cisPro motif from one monomer fits into the active site of the other monomer to allow specific chiral rejection of L-amino acids.</text>
</comment>
<comment type="similarity">
    <text evidence="1 2">Belongs to the DTD family.</text>
</comment>
<gene>
    <name evidence="2" type="primary">dtd</name>
    <name evidence="3" type="ORF">AC812_08275</name>
</gene>
<dbReference type="PANTHER" id="PTHR10472">
    <property type="entry name" value="D-TYROSYL-TRNA TYR DEACYLASE"/>
    <property type="match status" value="1"/>
</dbReference>
<comment type="subcellular location">
    <subcellularLocation>
        <location evidence="2">Cytoplasm</location>
    </subcellularLocation>
</comment>
<dbReference type="RefSeq" id="WP_061918388.1">
    <property type="nucleotide sequence ID" value="NZ_DF967971.1"/>
</dbReference>
<dbReference type="OrthoDB" id="9801395at2"/>
<evidence type="ECO:0000313" key="4">
    <source>
        <dbReference type="Proteomes" id="UP000050514"/>
    </source>
</evidence>
<dbReference type="GO" id="GO:0043908">
    <property type="term" value="F:Ser(Gly)-tRNA(Ala) hydrolase activity"/>
    <property type="evidence" value="ECO:0007669"/>
    <property type="project" value="UniProtKB-UniRule"/>
</dbReference>
<name>A0A0P6X0Y2_9CHLR</name>
<dbReference type="GO" id="GO:0106026">
    <property type="term" value="F:Gly-tRNA(Ala) deacylase activity"/>
    <property type="evidence" value="ECO:0007669"/>
    <property type="project" value="UniProtKB-UniRule"/>
</dbReference>
<dbReference type="SUPFAM" id="SSF69500">
    <property type="entry name" value="DTD-like"/>
    <property type="match status" value="1"/>
</dbReference>
<dbReference type="PATRIC" id="fig|360411.5.peg.3224"/>
<dbReference type="EC" id="3.1.1.-" evidence="2"/>
<dbReference type="GO" id="GO:0005737">
    <property type="term" value="C:cytoplasm"/>
    <property type="evidence" value="ECO:0007669"/>
    <property type="project" value="UniProtKB-SubCell"/>
</dbReference>
<evidence type="ECO:0000256" key="2">
    <source>
        <dbReference type="HAMAP-Rule" id="MF_00518"/>
    </source>
</evidence>
<dbReference type="HAMAP" id="MF_00518">
    <property type="entry name" value="Deacylase_Dtd"/>
    <property type="match status" value="1"/>
</dbReference>
<evidence type="ECO:0000313" key="3">
    <source>
        <dbReference type="EMBL" id="KPL75949.1"/>
    </source>
</evidence>
<keyword evidence="2" id="KW-0378">Hydrolase</keyword>
<dbReference type="EMBL" id="LGHJ01000013">
    <property type="protein sequence ID" value="KPL75949.1"/>
    <property type="molecule type" value="Genomic_DNA"/>
</dbReference>
<keyword evidence="2" id="KW-0963">Cytoplasm</keyword>
<keyword evidence="2" id="KW-0820">tRNA-binding</keyword>
<dbReference type="Pfam" id="PF02580">
    <property type="entry name" value="Tyr_Deacylase"/>
    <property type="match status" value="1"/>
</dbReference>
<accession>A0A0P6X0Y2</accession>
<dbReference type="Gene3D" id="3.50.80.10">
    <property type="entry name" value="D-tyrosyl-tRNA(Tyr) deacylase"/>
    <property type="match status" value="1"/>
</dbReference>
<dbReference type="PANTHER" id="PTHR10472:SF5">
    <property type="entry name" value="D-AMINOACYL-TRNA DEACYLASE 1"/>
    <property type="match status" value="1"/>
</dbReference>
<keyword evidence="4" id="KW-1185">Reference proteome</keyword>
<organism evidence="3 4">
    <name type="scientific">Bellilinea caldifistulae</name>
    <dbReference type="NCBI Taxonomy" id="360411"/>
    <lineage>
        <taxon>Bacteria</taxon>
        <taxon>Bacillati</taxon>
        <taxon>Chloroflexota</taxon>
        <taxon>Anaerolineae</taxon>
        <taxon>Anaerolineales</taxon>
        <taxon>Anaerolineaceae</taxon>
        <taxon>Bellilinea</taxon>
    </lineage>
</organism>
<proteinExistence type="inferred from homology"/>
<evidence type="ECO:0000256" key="1">
    <source>
        <dbReference type="ARBA" id="ARBA00009673"/>
    </source>
</evidence>
<dbReference type="CDD" id="cd00563">
    <property type="entry name" value="Dtyr_deacylase"/>
    <property type="match status" value="1"/>
</dbReference>
<dbReference type="EC" id="3.1.1.96" evidence="2"/>